<dbReference type="Proteomes" id="UP000225706">
    <property type="component" value="Unassembled WGS sequence"/>
</dbReference>
<feature type="compositionally biased region" description="Polar residues" evidence="1">
    <location>
        <begin position="1"/>
        <end position="21"/>
    </location>
</feature>
<comment type="caution">
    <text evidence="2">The sequence shown here is derived from an EMBL/GenBank/DDBJ whole genome shotgun (WGS) entry which is preliminary data.</text>
</comment>
<gene>
    <name evidence="2" type="ORF">AWC38_SpisGene24205</name>
</gene>
<dbReference type="EMBL" id="LSMT01001745">
    <property type="protein sequence ID" value="PFX11917.1"/>
    <property type="molecule type" value="Genomic_DNA"/>
</dbReference>
<reference evidence="3" key="1">
    <citation type="journal article" date="2017" name="bioRxiv">
        <title>Comparative analysis of the genomes of Stylophora pistillata and Acropora digitifera provides evidence for extensive differences between species of corals.</title>
        <authorList>
            <person name="Voolstra C.R."/>
            <person name="Li Y."/>
            <person name="Liew Y.J."/>
            <person name="Baumgarten S."/>
            <person name="Zoccola D."/>
            <person name="Flot J.-F."/>
            <person name="Tambutte S."/>
            <person name="Allemand D."/>
            <person name="Aranda M."/>
        </authorList>
    </citation>
    <scope>NUCLEOTIDE SEQUENCE [LARGE SCALE GENOMIC DNA]</scope>
</reference>
<protein>
    <submittedName>
        <fullName evidence="2">Uncharacterized protein</fullName>
    </submittedName>
</protein>
<accession>A0A2B4R6C1</accession>
<feature type="region of interest" description="Disordered" evidence="1">
    <location>
        <begin position="1"/>
        <end position="25"/>
    </location>
</feature>
<sequence>MPTDGHQASANAGATERSTQLKPPAQLDFDATNLADSWKRWKQELDLYMDLAMSGRDETTKDPGESQEKFVTDLKLLATKCNFSDLKDSLDLGALRSGDTVRLVPPGNLSKKAVKAKVERRVGTLSFQVATEDGARYRRNRRHLKKTKEACRSSRPALVPEEGVEQTDQQSISLPEQAQTGHELYTPCMWTTVSSGQVDATNEHAMVSRQPEPVVQPGGLPEQGPRTQSGTVVKRPAYLRA</sequence>
<proteinExistence type="predicted"/>
<organism evidence="2 3">
    <name type="scientific">Stylophora pistillata</name>
    <name type="common">Smooth cauliflower coral</name>
    <dbReference type="NCBI Taxonomy" id="50429"/>
    <lineage>
        <taxon>Eukaryota</taxon>
        <taxon>Metazoa</taxon>
        <taxon>Cnidaria</taxon>
        <taxon>Anthozoa</taxon>
        <taxon>Hexacorallia</taxon>
        <taxon>Scleractinia</taxon>
        <taxon>Astrocoeniina</taxon>
        <taxon>Pocilloporidae</taxon>
        <taxon>Stylophora</taxon>
    </lineage>
</organism>
<keyword evidence="3" id="KW-1185">Reference proteome</keyword>
<feature type="region of interest" description="Disordered" evidence="1">
    <location>
        <begin position="207"/>
        <end position="241"/>
    </location>
</feature>
<dbReference type="AlphaFoldDB" id="A0A2B4R6C1"/>
<name>A0A2B4R6C1_STYPI</name>
<evidence type="ECO:0000256" key="1">
    <source>
        <dbReference type="SAM" id="MobiDB-lite"/>
    </source>
</evidence>
<evidence type="ECO:0000313" key="2">
    <source>
        <dbReference type="EMBL" id="PFX11917.1"/>
    </source>
</evidence>
<evidence type="ECO:0000313" key="3">
    <source>
        <dbReference type="Proteomes" id="UP000225706"/>
    </source>
</evidence>